<dbReference type="EC" id="1.2.1.38" evidence="7"/>
<feature type="domain" description="Semialdehyde dehydrogenase NAD-binding" evidence="9">
    <location>
        <begin position="3"/>
        <end position="142"/>
    </location>
</feature>
<dbReference type="InterPro" id="IPR050085">
    <property type="entry name" value="AGPR"/>
</dbReference>
<dbReference type="SUPFAM" id="SSF55347">
    <property type="entry name" value="Glyceraldehyde-3-phosphate dehydrogenase-like, C-terminal domain"/>
    <property type="match status" value="1"/>
</dbReference>
<gene>
    <name evidence="7 10" type="primary">argC</name>
    <name evidence="10" type="ORF">HMP0721_0762</name>
</gene>
<keyword evidence="5 7" id="KW-0560">Oxidoreductase</keyword>
<keyword evidence="7" id="KW-0963">Cytoplasm</keyword>
<dbReference type="HAMAP" id="MF_00150">
    <property type="entry name" value="ArgC_type1"/>
    <property type="match status" value="1"/>
</dbReference>
<dbReference type="EMBL" id="AEQN01000012">
    <property type="protein sequence ID" value="EFV02166.1"/>
    <property type="molecule type" value="Genomic_DNA"/>
</dbReference>
<dbReference type="Proteomes" id="UP000004754">
    <property type="component" value="Unassembled WGS sequence"/>
</dbReference>
<keyword evidence="11" id="KW-1185">Reference proteome</keyword>
<dbReference type="GO" id="GO:0005737">
    <property type="term" value="C:cytoplasm"/>
    <property type="evidence" value="ECO:0007669"/>
    <property type="project" value="UniProtKB-SubCell"/>
</dbReference>
<name>E6MFH9_9FIRM</name>
<comment type="pathway">
    <text evidence="1 7">Amino-acid biosynthesis; L-arginine biosynthesis; N(2)-acetyl-L-ornithine from L-glutamate: step 3/4.</text>
</comment>
<dbReference type="Gene3D" id="3.40.50.720">
    <property type="entry name" value="NAD(P)-binding Rossmann-like Domain"/>
    <property type="match status" value="1"/>
</dbReference>
<dbReference type="HOGENOM" id="CLU_006384_0_1_9"/>
<evidence type="ECO:0000313" key="11">
    <source>
        <dbReference type="Proteomes" id="UP000004754"/>
    </source>
</evidence>
<evidence type="ECO:0000256" key="1">
    <source>
        <dbReference type="ARBA" id="ARBA00004862"/>
    </source>
</evidence>
<evidence type="ECO:0000256" key="8">
    <source>
        <dbReference type="PROSITE-ProRule" id="PRU10010"/>
    </source>
</evidence>
<dbReference type="UniPathway" id="UPA00068">
    <property type="reaction ID" value="UER00108"/>
</dbReference>
<evidence type="ECO:0000256" key="2">
    <source>
        <dbReference type="ARBA" id="ARBA00022571"/>
    </source>
</evidence>
<dbReference type="InterPro" id="IPR058924">
    <property type="entry name" value="AGPR_dimerisation_dom"/>
</dbReference>
<dbReference type="InterPro" id="IPR036291">
    <property type="entry name" value="NAD(P)-bd_dom_sf"/>
</dbReference>
<dbReference type="GO" id="GO:0070401">
    <property type="term" value="F:NADP+ binding"/>
    <property type="evidence" value="ECO:0007669"/>
    <property type="project" value="InterPro"/>
</dbReference>
<evidence type="ECO:0000313" key="10">
    <source>
        <dbReference type="EMBL" id="EFV02166.1"/>
    </source>
</evidence>
<evidence type="ECO:0000259" key="9">
    <source>
        <dbReference type="SMART" id="SM00859"/>
    </source>
</evidence>
<comment type="function">
    <text evidence="7">Catalyzes the NADPH-dependent reduction of N-acetyl-5-glutamyl phosphate to yield N-acetyl-L-glutamate 5-semialdehyde.</text>
</comment>
<dbReference type="Gene3D" id="3.30.360.10">
    <property type="entry name" value="Dihydrodipicolinate Reductase, domain 2"/>
    <property type="match status" value="1"/>
</dbReference>
<dbReference type="Pfam" id="PF22698">
    <property type="entry name" value="Semialdhyde_dhC_1"/>
    <property type="match status" value="1"/>
</dbReference>
<comment type="subcellular location">
    <subcellularLocation>
        <location evidence="7">Cytoplasm</location>
    </subcellularLocation>
</comment>
<dbReference type="SUPFAM" id="SSF51735">
    <property type="entry name" value="NAD(P)-binding Rossmann-fold domains"/>
    <property type="match status" value="1"/>
</dbReference>
<organism evidence="10 11">
    <name type="scientific">Pseudoramibacter alactolyticus ATCC 23263</name>
    <dbReference type="NCBI Taxonomy" id="887929"/>
    <lineage>
        <taxon>Bacteria</taxon>
        <taxon>Bacillati</taxon>
        <taxon>Bacillota</taxon>
        <taxon>Clostridia</taxon>
        <taxon>Eubacteriales</taxon>
        <taxon>Eubacteriaceae</taxon>
        <taxon>Pseudoramibacter</taxon>
    </lineage>
</organism>
<dbReference type="SMART" id="SM00859">
    <property type="entry name" value="Semialdhyde_dh"/>
    <property type="match status" value="1"/>
</dbReference>
<evidence type="ECO:0000256" key="3">
    <source>
        <dbReference type="ARBA" id="ARBA00022605"/>
    </source>
</evidence>
<dbReference type="FunFam" id="3.30.360.10:FF:000014">
    <property type="entry name" value="N-acetyl-gamma-glutamyl-phosphate reductase"/>
    <property type="match status" value="1"/>
</dbReference>
<dbReference type="InterPro" id="IPR000706">
    <property type="entry name" value="AGPR_type-1"/>
</dbReference>
<dbReference type="GO" id="GO:0003942">
    <property type="term" value="F:N-acetyl-gamma-glutamyl-phosphate reductase activity"/>
    <property type="evidence" value="ECO:0007669"/>
    <property type="project" value="UniProtKB-UniRule"/>
</dbReference>
<keyword evidence="4 7" id="KW-0521">NADP</keyword>
<keyword evidence="3 7" id="KW-0028">Amino-acid biosynthesis</keyword>
<dbReference type="STRING" id="887929.HMP0721_0762"/>
<evidence type="ECO:0000256" key="6">
    <source>
        <dbReference type="ARBA" id="ARBA00050557"/>
    </source>
</evidence>
<dbReference type="InterPro" id="IPR000534">
    <property type="entry name" value="Semialdehyde_DH_NAD-bd"/>
</dbReference>
<keyword evidence="2 7" id="KW-0055">Arginine biosynthesis</keyword>
<protein>
    <recommendedName>
        <fullName evidence="7">N-acetyl-gamma-glutamyl-phosphate reductase</fullName>
        <shortName evidence="7">AGPR</shortName>
        <ecNumber evidence="7">1.2.1.38</ecNumber>
    </recommendedName>
    <alternativeName>
        <fullName evidence="7">N-acetyl-glutamate semialdehyde dehydrogenase</fullName>
        <shortName evidence="7">NAGSA dehydrogenase</shortName>
    </alternativeName>
</protein>
<evidence type="ECO:0000256" key="7">
    <source>
        <dbReference type="HAMAP-Rule" id="MF_00150"/>
    </source>
</evidence>
<comment type="similarity">
    <text evidence="7">Belongs to the NAGSA dehydrogenase family. Type 1 subfamily.</text>
</comment>
<comment type="catalytic activity">
    <reaction evidence="6 7">
        <text>N-acetyl-L-glutamate 5-semialdehyde + phosphate + NADP(+) = N-acetyl-L-glutamyl 5-phosphate + NADPH + H(+)</text>
        <dbReference type="Rhea" id="RHEA:21588"/>
        <dbReference type="ChEBI" id="CHEBI:15378"/>
        <dbReference type="ChEBI" id="CHEBI:29123"/>
        <dbReference type="ChEBI" id="CHEBI:43474"/>
        <dbReference type="ChEBI" id="CHEBI:57783"/>
        <dbReference type="ChEBI" id="CHEBI:57936"/>
        <dbReference type="ChEBI" id="CHEBI:58349"/>
        <dbReference type="EC" id="1.2.1.38"/>
    </reaction>
</comment>
<dbReference type="NCBIfam" id="TIGR01850">
    <property type="entry name" value="argC"/>
    <property type="match status" value="1"/>
</dbReference>
<evidence type="ECO:0000256" key="5">
    <source>
        <dbReference type="ARBA" id="ARBA00023002"/>
    </source>
</evidence>
<dbReference type="PANTHER" id="PTHR32338:SF10">
    <property type="entry name" value="N-ACETYL-GAMMA-GLUTAMYL-PHOSPHATE REDUCTASE, CHLOROPLASTIC-RELATED"/>
    <property type="match status" value="1"/>
</dbReference>
<feature type="active site" evidence="7 8">
    <location>
        <position position="150"/>
    </location>
</feature>
<proteinExistence type="inferred from homology"/>
<dbReference type="InterPro" id="IPR023013">
    <property type="entry name" value="AGPR_AS"/>
</dbReference>
<dbReference type="OrthoDB" id="9801289at2"/>
<dbReference type="AlphaFoldDB" id="E6MFH9"/>
<dbReference type="PANTHER" id="PTHR32338">
    <property type="entry name" value="N-ACETYL-GAMMA-GLUTAMYL-PHOSPHATE REDUCTASE, CHLOROPLASTIC-RELATED-RELATED"/>
    <property type="match status" value="1"/>
</dbReference>
<dbReference type="CDD" id="cd23934">
    <property type="entry name" value="AGPR_1_C"/>
    <property type="match status" value="1"/>
</dbReference>
<dbReference type="GO" id="GO:0051287">
    <property type="term" value="F:NAD binding"/>
    <property type="evidence" value="ECO:0007669"/>
    <property type="project" value="InterPro"/>
</dbReference>
<dbReference type="GO" id="GO:0006526">
    <property type="term" value="P:L-arginine biosynthetic process"/>
    <property type="evidence" value="ECO:0007669"/>
    <property type="project" value="UniProtKB-UniRule"/>
</dbReference>
<dbReference type="PROSITE" id="PS01224">
    <property type="entry name" value="ARGC"/>
    <property type="match status" value="1"/>
</dbReference>
<dbReference type="CDD" id="cd17895">
    <property type="entry name" value="AGPR_1_N"/>
    <property type="match status" value="1"/>
</dbReference>
<sequence>MIKAAIIGATGYAGQELLRLLSRHPKVEVVSVGSRSYAGQPLREVYPLYEHISEAICSNHSLEELSEMADVVFLALPHGIASQQVTPDVLKKTKVVDLGADFRLKDLNIYEQWYRVEHHGQAVMNEAVYGLAELHREAIKQARLIGNPGCYTTCSILTLAPLVQAGIIDMDSIIIDAKSGVTGAGRTDQLPYMFCECTESIKPYKVASHRHTPEIEQELEALCHQSLQLLFTPNLVPMNRGILAVCYACLNEAGKAMSEEDIRQLYRDFYHNEYFVRLTEGRIPDTKWVKGTNFCDIGVKIDKRTNRVIAMGAIDNLIKGAAGQAVQNMNLMFDLPEKTGIDLVSDYPV</sequence>
<accession>E6MFH9</accession>
<dbReference type="RefSeq" id="WP_006598186.1">
    <property type="nucleotide sequence ID" value="NZ_GL622359.1"/>
</dbReference>
<dbReference type="eggNOG" id="COG0002">
    <property type="taxonomic scope" value="Bacteria"/>
</dbReference>
<dbReference type="Pfam" id="PF01118">
    <property type="entry name" value="Semialdhyde_dh"/>
    <property type="match status" value="1"/>
</dbReference>
<comment type="caution">
    <text evidence="10">The sequence shown here is derived from an EMBL/GenBank/DDBJ whole genome shotgun (WGS) entry which is preliminary data.</text>
</comment>
<reference evidence="10 11" key="1">
    <citation type="submission" date="2010-12" db="EMBL/GenBank/DDBJ databases">
        <authorList>
            <person name="Muzny D."/>
            <person name="Qin X."/>
            <person name="Deng J."/>
            <person name="Jiang H."/>
            <person name="Liu Y."/>
            <person name="Qu J."/>
            <person name="Song X.-Z."/>
            <person name="Zhang L."/>
            <person name="Thornton R."/>
            <person name="Coyle M."/>
            <person name="Francisco L."/>
            <person name="Jackson L."/>
            <person name="Javaid M."/>
            <person name="Korchina V."/>
            <person name="Kovar C."/>
            <person name="Mata R."/>
            <person name="Mathew T."/>
            <person name="Ngo R."/>
            <person name="Nguyen L."/>
            <person name="Nguyen N."/>
            <person name="Okwuonu G."/>
            <person name="Ongeri F."/>
            <person name="Pham C."/>
            <person name="Simmons D."/>
            <person name="Wilczek-Boney K."/>
            <person name="Hale W."/>
            <person name="Jakkamsetti A."/>
            <person name="Pham P."/>
            <person name="Ruth R."/>
            <person name="San Lucas F."/>
            <person name="Warren J."/>
            <person name="Zhang J."/>
            <person name="Zhao Z."/>
            <person name="Zhou C."/>
            <person name="Zhu D."/>
            <person name="Lee S."/>
            <person name="Bess C."/>
            <person name="Blankenburg K."/>
            <person name="Forbes L."/>
            <person name="Fu Q."/>
            <person name="Gubbala S."/>
            <person name="Hirani K."/>
            <person name="Jayaseelan J.C."/>
            <person name="Lara F."/>
            <person name="Munidasa M."/>
            <person name="Palculict T."/>
            <person name="Patil S."/>
            <person name="Pu L.-L."/>
            <person name="Saada N."/>
            <person name="Tang L."/>
            <person name="Weissenberger G."/>
            <person name="Zhu Y."/>
            <person name="Hemphill L."/>
            <person name="Shang Y."/>
            <person name="Youmans B."/>
            <person name="Ayvaz T."/>
            <person name="Ross M."/>
            <person name="Santibanez J."/>
            <person name="Aqrawi P."/>
            <person name="Gross S."/>
            <person name="Joshi V."/>
            <person name="Fowler G."/>
            <person name="Nazareth L."/>
            <person name="Reid J."/>
            <person name="Worley K."/>
            <person name="Petrosino J."/>
            <person name="Highlander S."/>
            <person name="Gibbs R."/>
        </authorList>
    </citation>
    <scope>NUCLEOTIDE SEQUENCE [LARGE SCALE GENOMIC DNA]</scope>
    <source>
        <strain evidence="10 11">ATCC 23263</strain>
    </source>
</reference>
<evidence type="ECO:0000256" key="4">
    <source>
        <dbReference type="ARBA" id="ARBA00022857"/>
    </source>
</evidence>